<keyword evidence="2" id="KW-1185">Reference proteome</keyword>
<dbReference type="EMBL" id="FTOA01000002">
    <property type="protein sequence ID" value="SIS56084.1"/>
    <property type="molecule type" value="Genomic_DNA"/>
</dbReference>
<gene>
    <name evidence="1" type="ORF">SAMN05421779_102588</name>
</gene>
<dbReference type="STRING" id="80876.SAMN05421779_102588"/>
<dbReference type="Proteomes" id="UP000185678">
    <property type="component" value="Unassembled WGS sequence"/>
</dbReference>
<evidence type="ECO:0000313" key="2">
    <source>
        <dbReference type="Proteomes" id="UP000185678"/>
    </source>
</evidence>
<dbReference type="AlphaFoldDB" id="A0A1N7K3R2"/>
<proteinExistence type="predicted"/>
<name>A0A1N7K3R2_9PROT</name>
<protein>
    <recommendedName>
        <fullName evidence="3">THAP4-like heme-binding beta-barrel domain-containing protein</fullName>
    </recommendedName>
</protein>
<organism evidence="1 2">
    <name type="scientific">Insolitispirillum peregrinum</name>
    <dbReference type="NCBI Taxonomy" id="80876"/>
    <lineage>
        <taxon>Bacteria</taxon>
        <taxon>Pseudomonadati</taxon>
        <taxon>Pseudomonadota</taxon>
        <taxon>Alphaproteobacteria</taxon>
        <taxon>Rhodospirillales</taxon>
        <taxon>Novispirillaceae</taxon>
        <taxon>Insolitispirillum</taxon>
    </lineage>
</organism>
<dbReference type="OrthoDB" id="2087343at2"/>
<evidence type="ECO:0008006" key="3">
    <source>
        <dbReference type="Google" id="ProtNLM"/>
    </source>
</evidence>
<accession>A0A1N7K3R2</accession>
<evidence type="ECO:0000313" key="1">
    <source>
        <dbReference type="EMBL" id="SIS56084.1"/>
    </source>
</evidence>
<dbReference type="RefSeq" id="WP_076399429.1">
    <property type="nucleotide sequence ID" value="NZ_FTOA01000002.1"/>
</dbReference>
<reference evidence="1 2" key="1">
    <citation type="submission" date="2017-01" db="EMBL/GenBank/DDBJ databases">
        <authorList>
            <person name="Mah S.A."/>
            <person name="Swanson W.J."/>
            <person name="Moy G.W."/>
            <person name="Vacquier V.D."/>
        </authorList>
    </citation>
    <scope>NUCLEOTIDE SEQUENCE [LARGE SCALE GENOMIC DNA]</scope>
    <source>
        <strain evidence="1 2">DSM 11589</strain>
    </source>
</reference>
<sequence>MDRPHLSNHPLFLAPSGRWTADGWYVEQGGIPIPCGGTLILGEDEQGWAMELDLHLMLVGQQNLSVNIVTEFEPWDEGDLDTLWAADMTAVGGLVGRMSVVGDAILSSGVSADGSVSLQECFLWAEDDTYELRGLLTQQGEVMGRWTLTLENEDDSSLS</sequence>